<dbReference type="GO" id="GO:0009279">
    <property type="term" value="C:cell outer membrane"/>
    <property type="evidence" value="ECO:0007669"/>
    <property type="project" value="UniProtKB-SubCell"/>
</dbReference>
<dbReference type="Gene3D" id="2.170.130.10">
    <property type="entry name" value="TonB-dependent receptor, plug domain"/>
    <property type="match status" value="1"/>
</dbReference>
<evidence type="ECO:0000256" key="7">
    <source>
        <dbReference type="PROSITE-ProRule" id="PRU01360"/>
    </source>
</evidence>
<dbReference type="Gene3D" id="3.55.50.30">
    <property type="match status" value="1"/>
</dbReference>
<dbReference type="InterPro" id="IPR036942">
    <property type="entry name" value="Beta-barrel_TonB_sf"/>
</dbReference>
<evidence type="ECO:0000313" key="10">
    <source>
        <dbReference type="Proteomes" id="UP000192756"/>
    </source>
</evidence>
<organism evidence="9 10">
    <name type="scientific">Pedobacter africanus</name>
    <dbReference type="NCBI Taxonomy" id="151894"/>
    <lineage>
        <taxon>Bacteria</taxon>
        <taxon>Pseudomonadati</taxon>
        <taxon>Bacteroidota</taxon>
        <taxon>Sphingobacteriia</taxon>
        <taxon>Sphingobacteriales</taxon>
        <taxon>Sphingobacteriaceae</taxon>
        <taxon>Pedobacter</taxon>
    </lineage>
</organism>
<protein>
    <submittedName>
        <fullName evidence="9">TonB-linked outer membrane protein, SusC/RagA family</fullName>
    </submittedName>
</protein>
<dbReference type="InterPro" id="IPR037066">
    <property type="entry name" value="Plug_dom_sf"/>
</dbReference>
<dbReference type="Gene3D" id="2.40.170.20">
    <property type="entry name" value="TonB-dependent receptor, beta-barrel domain"/>
    <property type="match status" value="1"/>
</dbReference>
<dbReference type="InterPro" id="IPR023996">
    <property type="entry name" value="TonB-dep_OMP_SusC/RagA"/>
</dbReference>
<dbReference type="Proteomes" id="UP000192756">
    <property type="component" value="Unassembled WGS sequence"/>
</dbReference>
<feature type="domain" description="TonB-dependent receptor plug" evidence="8">
    <location>
        <begin position="215"/>
        <end position="329"/>
    </location>
</feature>
<keyword evidence="5 7" id="KW-0472">Membrane</keyword>
<evidence type="ECO:0000259" key="8">
    <source>
        <dbReference type="Pfam" id="PF07715"/>
    </source>
</evidence>
<evidence type="ECO:0000256" key="6">
    <source>
        <dbReference type="ARBA" id="ARBA00023237"/>
    </source>
</evidence>
<evidence type="ECO:0000256" key="1">
    <source>
        <dbReference type="ARBA" id="ARBA00004571"/>
    </source>
</evidence>
<evidence type="ECO:0000256" key="4">
    <source>
        <dbReference type="ARBA" id="ARBA00022692"/>
    </source>
</evidence>
<sequence length="1205" mass="134104">MPGCMPKILLAMRITTFLLFLTVMQVSATSFAQKITLSQKNATLNQVFKEIRRQTGYHIFWERDVLKKTAPIHAEFKDTPLEQVIGKCLEGSGLSYTIQDNTIVIQQKEKTLMERVMNFLRLLEVKGVVKDEEGKALPGATIKVKGTGKVVLSNHKGEFALNDVPENAVLVVTYLGYQEQEVAAGAAYLTINLKPAEQSLEQVSIISTGYQTLKKSQLTGAYATIDRSTYQQSVPAAGNITDNLEGRLAGLMLNVNQSRNAWADPNNTSPFTIRGISTFQAIKKPLIVLNGYPTEIDIEAINPYDIESVTVLKDAASAAIYGVRASNGVVVINTRKGVLGRAAVNFTTAFTYKPRPDYNKLNLLKGRDFIDFESAVARNDFEANGMSKDFIDMLNGTYTPVYSITDDLYNGKIIQQEADKLYNELAAYDNTADYKKLFLQNQLFQSYDLNVSGGGASATYFLGINRQDNKGLSRFSGFDKTSINYRGTFEFSKRLNLDVQTVYAVSTAKQSVIPDYFQLKPYQRFLDADGKALATYFAPFNEAYYGFGQSYGTISAARNQENMALGLYDEMYYPYQELFESGNTTKSSAYRIQGNLKFKLIEGLNLELGGVYEKEEQKITDLASEKAYQTRLMLNYFAKKDPLTGKPVFSMPQGGVKKNYDNDVTAYTLRAQLNYNKLLAGMHDLSLLGGIEQRKYTGANRLATVFGYNNNTLTVKPADLGLLGNGNYFPDYMNEIVSGLSGFAFDQTRFEEFFNETFSDDRFFSYYANGAYTYKQRYSVTGSLRIDQSNLFGTDPKFRYTPLWSAGLSWNLRNEDFMKAAGWIDELKLRLAAGYNGNIKKGSGPFNILSAAVNNYPQNPLIGYSILAPKNKALRWEKTLNLNAGIDFSVLGGRLSGAVDYYIKRGTDIFSDIESDPTRGYSNLLTNNASIENRGVDLNLSSVNIKQGKFSWKTQLTGSFNSSRVLKVRNTYRGFFNFTRAGGAENIEGHPMNSVLVLDYAGLNADGQPMVRDEQGNLVILSFSPQVDVPLSALKFAGVNDPKYALGFNNQFSLGSFSLSALLMYYGGHVALIAPPSIFSDRPLNGIQDFWRQPGDEAHTNIPGFGGAFGTPGYINTRTGYDKASQFVRKMDYLALRNVTLTYNLKNEISRRMGLQQTRLILQVQNPAKYVFSGNDIDPETLSYISGSRGLPVVPAFTFSLSTNF</sequence>
<gene>
    <name evidence="9" type="ORF">SAMN04488524_1174</name>
</gene>
<dbReference type="Pfam" id="PF13715">
    <property type="entry name" value="CarbopepD_reg_2"/>
    <property type="match status" value="1"/>
</dbReference>
<keyword evidence="4 7" id="KW-0812">Transmembrane</keyword>
<dbReference type="InterPro" id="IPR012910">
    <property type="entry name" value="Plug_dom"/>
</dbReference>
<keyword evidence="10" id="KW-1185">Reference proteome</keyword>
<evidence type="ECO:0000313" key="9">
    <source>
        <dbReference type="EMBL" id="SMC54806.1"/>
    </source>
</evidence>
<dbReference type="SUPFAM" id="SSF56935">
    <property type="entry name" value="Porins"/>
    <property type="match status" value="1"/>
</dbReference>
<evidence type="ECO:0000256" key="2">
    <source>
        <dbReference type="ARBA" id="ARBA00022448"/>
    </source>
</evidence>
<dbReference type="STRING" id="151894.SAMN04488524_1174"/>
<reference evidence="10" key="1">
    <citation type="submission" date="2017-04" db="EMBL/GenBank/DDBJ databases">
        <authorList>
            <person name="Varghese N."/>
            <person name="Submissions S."/>
        </authorList>
    </citation>
    <scope>NUCLEOTIDE SEQUENCE [LARGE SCALE GENOMIC DNA]</scope>
    <source>
        <strain evidence="10">DSM 12126</strain>
    </source>
</reference>
<dbReference type="Pfam" id="PF07715">
    <property type="entry name" value="Plug"/>
    <property type="match status" value="1"/>
</dbReference>
<keyword evidence="2 7" id="KW-0813">Transport</keyword>
<comment type="subcellular location">
    <subcellularLocation>
        <location evidence="1 7">Cell outer membrane</location>
        <topology evidence="1 7">Multi-pass membrane protein</topology>
    </subcellularLocation>
</comment>
<evidence type="ECO:0000256" key="3">
    <source>
        <dbReference type="ARBA" id="ARBA00022452"/>
    </source>
</evidence>
<proteinExistence type="inferred from homology"/>
<dbReference type="NCBIfam" id="TIGR04057">
    <property type="entry name" value="SusC_RagA_signa"/>
    <property type="match status" value="1"/>
</dbReference>
<dbReference type="InterPro" id="IPR008969">
    <property type="entry name" value="CarboxyPept-like_regulatory"/>
</dbReference>
<keyword evidence="6 7" id="KW-0998">Cell outer membrane</keyword>
<dbReference type="EMBL" id="FWXT01000001">
    <property type="protein sequence ID" value="SMC54806.1"/>
    <property type="molecule type" value="Genomic_DNA"/>
</dbReference>
<dbReference type="Gene3D" id="2.60.40.1120">
    <property type="entry name" value="Carboxypeptidase-like, regulatory domain"/>
    <property type="match status" value="1"/>
</dbReference>
<dbReference type="AlphaFoldDB" id="A0A1W2A2F9"/>
<accession>A0A1W2A2F9</accession>
<dbReference type="InterPro" id="IPR039426">
    <property type="entry name" value="TonB-dep_rcpt-like"/>
</dbReference>
<dbReference type="InterPro" id="IPR023997">
    <property type="entry name" value="TonB-dep_OMP_SusC/RagA_CS"/>
</dbReference>
<evidence type="ECO:0000256" key="5">
    <source>
        <dbReference type="ARBA" id="ARBA00023136"/>
    </source>
</evidence>
<name>A0A1W2A2F9_9SPHI</name>
<dbReference type="NCBIfam" id="TIGR04056">
    <property type="entry name" value="OMP_RagA_SusC"/>
    <property type="match status" value="1"/>
</dbReference>
<dbReference type="SUPFAM" id="SSF49464">
    <property type="entry name" value="Carboxypeptidase regulatory domain-like"/>
    <property type="match status" value="1"/>
</dbReference>
<keyword evidence="3 7" id="KW-1134">Transmembrane beta strand</keyword>
<dbReference type="PROSITE" id="PS52016">
    <property type="entry name" value="TONB_DEPENDENT_REC_3"/>
    <property type="match status" value="1"/>
</dbReference>
<comment type="similarity">
    <text evidence="7">Belongs to the TonB-dependent receptor family.</text>
</comment>